<dbReference type="InterPro" id="IPR003593">
    <property type="entry name" value="AAA+_ATPase"/>
</dbReference>
<protein>
    <submittedName>
        <fullName evidence="5">ABC transporter ATP-binding protein</fullName>
    </submittedName>
</protein>
<evidence type="ECO:0000256" key="1">
    <source>
        <dbReference type="ARBA" id="ARBA00022448"/>
    </source>
</evidence>
<evidence type="ECO:0000259" key="4">
    <source>
        <dbReference type="PROSITE" id="PS50893"/>
    </source>
</evidence>
<proteinExistence type="predicted"/>
<dbReference type="GO" id="GO:0043190">
    <property type="term" value="C:ATP-binding cassette (ABC) transporter complex"/>
    <property type="evidence" value="ECO:0007669"/>
    <property type="project" value="InterPro"/>
</dbReference>
<accession>A0A7L5DPB6</accession>
<keyword evidence="6" id="KW-1185">Reference proteome</keyword>
<dbReference type="Gene3D" id="3.40.50.300">
    <property type="entry name" value="P-loop containing nucleotide triphosphate hydrolases"/>
    <property type="match status" value="1"/>
</dbReference>
<dbReference type="InterPro" id="IPR050093">
    <property type="entry name" value="ABC_SmlMolc_Importer"/>
</dbReference>
<dbReference type="EMBL" id="CP051677">
    <property type="protein sequence ID" value="QJD79945.1"/>
    <property type="molecule type" value="Genomic_DNA"/>
</dbReference>
<dbReference type="SUPFAM" id="SSF50331">
    <property type="entry name" value="MOP-like"/>
    <property type="match status" value="1"/>
</dbReference>
<dbReference type="PANTHER" id="PTHR42781">
    <property type="entry name" value="SPERMIDINE/PUTRESCINE IMPORT ATP-BINDING PROTEIN POTA"/>
    <property type="match status" value="1"/>
</dbReference>
<evidence type="ECO:0000313" key="6">
    <source>
        <dbReference type="Proteomes" id="UP000501128"/>
    </source>
</evidence>
<dbReference type="SMART" id="SM00382">
    <property type="entry name" value="AAA"/>
    <property type="match status" value="1"/>
</dbReference>
<evidence type="ECO:0000313" key="5">
    <source>
        <dbReference type="EMBL" id="QJD79945.1"/>
    </source>
</evidence>
<keyword evidence="2" id="KW-0547">Nucleotide-binding</keyword>
<keyword evidence="1" id="KW-0813">Transport</keyword>
<gene>
    <name evidence="5" type="ORF">HH216_17145</name>
</gene>
<dbReference type="GO" id="GO:0005524">
    <property type="term" value="F:ATP binding"/>
    <property type="evidence" value="ECO:0007669"/>
    <property type="project" value="UniProtKB-KW"/>
</dbReference>
<sequence>MLVADNVSKAFAGSVRAVRGVSFSLAPGQIMGLVGASGSGKSTLLNLLAGLADVDTGSVLLNDKRVPGPSDVLIAGHPDIRLVHQEYQLMPNVSIRENIAYAVRYFEKEYRTHRVDALLKLCRLTAVQDRLPRQVSGGEKQRTAIARAIADVPAVLLLDEPFSHLDLPNRLLVRDLLFELVREQQTACLFVTHDAVDALSIADTIGILRDGKLIQLGTPESVYLRPDTAYAARLTGRVTVLAEKYRPLLGLPASDSPDRLMSIRPEQVTIDESGVAVRVRAVFFMGSHYELEVELNRYASLRLLTTRADIQVGQLVNIRVNADAVWPLRS</sequence>
<reference evidence="5 6" key="1">
    <citation type="submission" date="2020-04" db="EMBL/GenBank/DDBJ databases">
        <title>Genome sequencing of novel species.</title>
        <authorList>
            <person name="Heo J."/>
            <person name="Kim S.-J."/>
            <person name="Kim J.-S."/>
            <person name="Hong S.-B."/>
            <person name="Kwon S.-W."/>
        </authorList>
    </citation>
    <scope>NUCLEOTIDE SEQUENCE [LARGE SCALE GENOMIC DNA]</scope>
    <source>
        <strain evidence="5 6">CJU-R4</strain>
    </source>
</reference>
<dbReference type="InterPro" id="IPR027417">
    <property type="entry name" value="P-loop_NTPase"/>
</dbReference>
<dbReference type="GO" id="GO:0016887">
    <property type="term" value="F:ATP hydrolysis activity"/>
    <property type="evidence" value="ECO:0007669"/>
    <property type="project" value="InterPro"/>
</dbReference>
<dbReference type="InterPro" id="IPR008995">
    <property type="entry name" value="Mo/tungstate-bd_C_term_dom"/>
</dbReference>
<organism evidence="5 6">
    <name type="scientific">Spirosoma rhododendri</name>
    <dbReference type="NCBI Taxonomy" id="2728024"/>
    <lineage>
        <taxon>Bacteria</taxon>
        <taxon>Pseudomonadati</taxon>
        <taxon>Bacteroidota</taxon>
        <taxon>Cytophagia</taxon>
        <taxon>Cytophagales</taxon>
        <taxon>Cytophagaceae</taxon>
        <taxon>Spirosoma</taxon>
    </lineage>
</organism>
<dbReference type="KEGG" id="srho:HH216_17145"/>
<dbReference type="GO" id="GO:0022857">
    <property type="term" value="F:transmembrane transporter activity"/>
    <property type="evidence" value="ECO:0007669"/>
    <property type="project" value="InterPro"/>
</dbReference>
<dbReference type="InterPro" id="IPR003439">
    <property type="entry name" value="ABC_transporter-like_ATP-bd"/>
</dbReference>
<dbReference type="RefSeq" id="WP_169551906.1">
    <property type="nucleotide sequence ID" value="NZ_CP051677.1"/>
</dbReference>
<dbReference type="Proteomes" id="UP000501128">
    <property type="component" value="Chromosome"/>
</dbReference>
<dbReference type="AlphaFoldDB" id="A0A7L5DPB6"/>
<dbReference type="Pfam" id="PF00005">
    <property type="entry name" value="ABC_tran"/>
    <property type="match status" value="1"/>
</dbReference>
<evidence type="ECO:0000256" key="2">
    <source>
        <dbReference type="ARBA" id="ARBA00022741"/>
    </source>
</evidence>
<name>A0A7L5DPB6_9BACT</name>
<dbReference type="PANTHER" id="PTHR42781:SF4">
    <property type="entry name" value="SPERMIDINE_PUTRESCINE IMPORT ATP-BINDING PROTEIN POTA"/>
    <property type="match status" value="1"/>
</dbReference>
<dbReference type="SUPFAM" id="SSF52540">
    <property type="entry name" value="P-loop containing nucleoside triphosphate hydrolases"/>
    <property type="match status" value="1"/>
</dbReference>
<evidence type="ECO:0000256" key="3">
    <source>
        <dbReference type="ARBA" id="ARBA00022840"/>
    </source>
</evidence>
<dbReference type="PROSITE" id="PS50893">
    <property type="entry name" value="ABC_TRANSPORTER_2"/>
    <property type="match status" value="1"/>
</dbReference>
<dbReference type="InterPro" id="IPR013611">
    <property type="entry name" value="Transp-assoc_OB_typ2"/>
</dbReference>
<feature type="domain" description="ABC transporter" evidence="4">
    <location>
        <begin position="2"/>
        <end position="235"/>
    </location>
</feature>
<keyword evidence="3 5" id="KW-0067">ATP-binding</keyword>
<dbReference type="Pfam" id="PF08402">
    <property type="entry name" value="TOBE_2"/>
    <property type="match status" value="1"/>
</dbReference>